<feature type="non-terminal residue" evidence="3">
    <location>
        <position position="189"/>
    </location>
</feature>
<accession>A0ABY7F6Q7</accession>
<keyword evidence="1" id="KW-0812">Transmembrane</keyword>
<keyword evidence="2" id="KW-0732">Signal</keyword>
<keyword evidence="1" id="KW-1133">Transmembrane helix</keyword>
<keyword evidence="1" id="KW-0472">Membrane</keyword>
<proteinExistence type="predicted"/>
<name>A0ABY7F6Q7_MYAAR</name>
<gene>
    <name evidence="3" type="ORF">MAR_031648</name>
</gene>
<evidence type="ECO:0000313" key="4">
    <source>
        <dbReference type="Proteomes" id="UP001164746"/>
    </source>
</evidence>
<feature type="transmembrane region" description="Helical" evidence="1">
    <location>
        <begin position="167"/>
        <end position="188"/>
    </location>
</feature>
<feature type="signal peptide" evidence="2">
    <location>
        <begin position="1"/>
        <end position="26"/>
    </location>
</feature>
<protein>
    <submittedName>
        <fullName evidence="3">Uncharacterized protein</fullName>
    </submittedName>
</protein>
<dbReference type="EMBL" id="CP111021">
    <property type="protein sequence ID" value="WAR17054.1"/>
    <property type="molecule type" value="Genomic_DNA"/>
</dbReference>
<evidence type="ECO:0000256" key="1">
    <source>
        <dbReference type="SAM" id="Phobius"/>
    </source>
</evidence>
<sequence>MTNVEINAMMMKFALILFAVIGATIATPFLQLGDDDVLGDIDVDISVRGENKTLTYKTPNGNVLDVTHVLKGETINDVEGSLTCTERVAMTDEELSPWLAGICRGKAVSPEFVENMPAGQLAGAAVKVHAVESNVHGLFKGSCAEVWMSRTYCLSGTALIQYKVPNLTIRIFIAVFCSFGICSVLILLN</sequence>
<evidence type="ECO:0000313" key="3">
    <source>
        <dbReference type="EMBL" id="WAR17054.1"/>
    </source>
</evidence>
<dbReference type="Proteomes" id="UP001164746">
    <property type="component" value="Chromosome 10"/>
</dbReference>
<feature type="chain" id="PRO_5046919604" evidence="2">
    <location>
        <begin position="27"/>
        <end position="189"/>
    </location>
</feature>
<organism evidence="3 4">
    <name type="scientific">Mya arenaria</name>
    <name type="common">Soft-shell clam</name>
    <dbReference type="NCBI Taxonomy" id="6604"/>
    <lineage>
        <taxon>Eukaryota</taxon>
        <taxon>Metazoa</taxon>
        <taxon>Spiralia</taxon>
        <taxon>Lophotrochozoa</taxon>
        <taxon>Mollusca</taxon>
        <taxon>Bivalvia</taxon>
        <taxon>Autobranchia</taxon>
        <taxon>Heteroconchia</taxon>
        <taxon>Euheterodonta</taxon>
        <taxon>Imparidentia</taxon>
        <taxon>Neoheterodontei</taxon>
        <taxon>Myida</taxon>
        <taxon>Myoidea</taxon>
        <taxon>Myidae</taxon>
        <taxon>Mya</taxon>
    </lineage>
</organism>
<keyword evidence="4" id="KW-1185">Reference proteome</keyword>
<reference evidence="3" key="1">
    <citation type="submission" date="2022-11" db="EMBL/GenBank/DDBJ databases">
        <title>Centuries of genome instability and evolution in soft-shell clam transmissible cancer (bioRxiv).</title>
        <authorList>
            <person name="Hart S.F.M."/>
            <person name="Yonemitsu M.A."/>
            <person name="Giersch R.M."/>
            <person name="Beal B.F."/>
            <person name="Arriagada G."/>
            <person name="Davis B.W."/>
            <person name="Ostrander E.A."/>
            <person name="Goff S.P."/>
            <person name="Metzger M.J."/>
        </authorList>
    </citation>
    <scope>NUCLEOTIDE SEQUENCE</scope>
    <source>
        <strain evidence="3">MELC-2E11</strain>
        <tissue evidence="3">Siphon/mantle</tissue>
    </source>
</reference>
<evidence type="ECO:0000256" key="2">
    <source>
        <dbReference type="SAM" id="SignalP"/>
    </source>
</evidence>